<dbReference type="Proteomes" id="UP000076962">
    <property type="component" value="Unassembled WGS sequence"/>
</dbReference>
<accession>A0A176RST1</accession>
<evidence type="ECO:0000313" key="2">
    <source>
        <dbReference type="Proteomes" id="UP000076962"/>
    </source>
</evidence>
<proteinExistence type="predicted"/>
<sequence>MVGTPPYHPELQPIEICWAVVKNEVARNCDFTIDNLMVQLDRAFLKVTARTCQKIIKKVRLIEDSFWDDDAMLDKKQDNLL</sequence>
<dbReference type="AlphaFoldDB" id="A0A176RST1"/>
<organism evidence="1 2">
    <name type="scientific">Candidatus Thiomargarita nelsonii</name>
    <dbReference type="NCBI Taxonomy" id="1003181"/>
    <lineage>
        <taxon>Bacteria</taxon>
        <taxon>Pseudomonadati</taxon>
        <taxon>Pseudomonadota</taxon>
        <taxon>Gammaproteobacteria</taxon>
        <taxon>Thiotrichales</taxon>
        <taxon>Thiotrichaceae</taxon>
        <taxon>Thiomargarita</taxon>
    </lineage>
</organism>
<reference evidence="1 2" key="1">
    <citation type="submission" date="2016-05" db="EMBL/GenBank/DDBJ databases">
        <title>Single-cell genome of chain-forming Candidatus Thiomargarita nelsonii and comparison to other large sulfur-oxidizing bacteria.</title>
        <authorList>
            <person name="Winkel M."/>
            <person name="Salman V."/>
            <person name="Woyke T."/>
            <person name="Schulz-Vogt H."/>
            <person name="Richter M."/>
            <person name="Flood B."/>
            <person name="Bailey J."/>
            <person name="Amann R."/>
            <person name="Mussmann M."/>
        </authorList>
    </citation>
    <scope>NUCLEOTIDE SEQUENCE [LARGE SCALE GENOMIC DNA]</scope>
    <source>
        <strain evidence="1 2">THI036</strain>
    </source>
</reference>
<dbReference type="GO" id="GO:0003676">
    <property type="term" value="F:nucleic acid binding"/>
    <property type="evidence" value="ECO:0007669"/>
    <property type="project" value="InterPro"/>
</dbReference>
<protein>
    <submittedName>
        <fullName evidence="1">Transposase</fullName>
    </submittedName>
</protein>
<evidence type="ECO:0000313" key="1">
    <source>
        <dbReference type="EMBL" id="OAD18777.1"/>
    </source>
</evidence>
<keyword evidence="2" id="KW-1185">Reference proteome</keyword>
<dbReference type="InterPro" id="IPR036397">
    <property type="entry name" value="RNaseH_sf"/>
</dbReference>
<dbReference type="Gene3D" id="3.30.420.10">
    <property type="entry name" value="Ribonuclease H-like superfamily/Ribonuclease H"/>
    <property type="match status" value="1"/>
</dbReference>
<dbReference type="EMBL" id="LUTY01003091">
    <property type="protein sequence ID" value="OAD18777.1"/>
    <property type="molecule type" value="Genomic_DNA"/>
</dbReference>
<name>A0A176RST1_9GAMM</name>
<gene>
    <name evidence="1" type="ORF">THIOM_005621</name>
</gene>
<comment type="caution">
    <text evidence="1">The sequence shown here is derived from an EMBL/GenBank/DDBJ whole genome shotgun (WGS) entry which is preliminary data.</text>
</comment>